<dbReference type="SUPFAM" id="SSF52540">
    <property type="entry name" value="P-loop containing nucleoside triphosphate hydrolases"/>
    <property type="match status" value="1"/>
</dbReference>
<dbReference type="Gene3D" id="1.10.8.60">
    <property type="match status" value="1"/>
</dbReference>
<dbReference type="InterPro" id="IPR027417">
    <property type="entry name" value="P-loop_NTPase"/>
</dbReference>
<dbReference type="InterPro" id="IPR003959">
    <property type="entry name" value="ATPase_AAA_core"/>
</dbReference>
<evidence type="ECO:0000259" key="1">
    <source>
        <dbReference type="Pfam" id="PF00004"/>
    </source>
</evidence>
<dbReference type="EMBL" id="BKCJ010006295">
    <property type="protein sequence ID" value="GEU71373.1"/>
    <property type="molecule type" value="Genomic_DNA"/>
</dbReference>
<feature type="domain" description="ATPase AAA-type core" evidence="1">
    <location>
        <begin position="79"/>
        <end position="113"/>
    </location>
</feature>
<comment type="caution">
    <text evidence="2">The sequence shown here is derived from an EMBL/GenBank/DDBJ whole genome shotgun (WGS) entry which is preliminary data.</text>
</comment>
<reference evidence="2" key="1">
    <citation type="journal article" date="2019" name="Sci. Rep.">
        <title>Draft genome of Tanacetum cinerariifolium, the natural source of mosquito coil.</title>
        <authorList>
            <person name="Yamashiro T."/>
            <person name="Shiraishi A."/>
            <person name="Satake H."/>
            <person name="Nakayama K."/>
        </authorList>
    </citation>
    <scope>NUCLEOTIDE SEQUENCE</scope>
</reference>
<dbReference type="PANTHER" id="PTHR23076:SF97">
    <property type="entry name" value="ATP-DEPENDENT ZINC METALLOPROTEASE YME1L1"/>
    <property type="match status" value="1"/>
</dbReference>
<organism evidence="2">
    <name type="scientific">Tanacetum cinerariifolium</name>
    <name type="common">Dalmatian daisy</name>
    <name type="synonym">Chrysanthemum cinerariifolium</name>
    <dbReference type="NCBI Taxonomy" id="118510"/>
    <lineage>
        <taxon>Eukaryota</taxon>
        <taxon>Viridiplantae</taxon>
        <taxon>Streptophyta</taxon>
        <taxon>Embryophyta</taxon>
        <taxon>Tracheophyta</taxon>
        <taxon>Spermatophyta</taxon>
        <taxon>Magnoliopsida</taxon>
        <taxon>eudicotyledons</taxon>
        <taxon>Gunneridae</taxon>
        <taxon>Pentapetalae</taxon>
        <taxon>asterids</taxon>
        <taxon>campanulids</taxon>
        <taxon>Asterales</taxon>
        <taxon>Asteraceae</taxon>
        <taxon>Asteroideae</taxon>
        <taxon>Anthemideae</taxon>
        <taxon>Anthemidinae</taxon>
        <taxon>Tanacetum</taxon>
    </lineage>
</organism>
<dbReference type="Pfam" id="PF00004">
    <property type="entry name" value="AAA"/>
    <property type="match status" value="1"/>
</dbReference>
<dbReference type="GO" id="GO:0006508">
    <property type="term" value="P:proteolysis"/>
    <property type="evidence" value="ECO:0007669"/>
    <property type="project" value="TreeGrafter"/>
</dbReference>
<dbReference type="Gene3D" id="3.40.50.300">
    <property type="entry name" value="P-loop containing nucleotide triphosphate hydrolases"/>
    <property type="match status" value="2"/>
</dbReference>
<keyword evidence="2" id="KW-0378">Hydrolase</keyword>
<dbReference type="GO" id="GO:0016887">
    <property type="term" value="F:ATP hydrolysis activity"/>
    <property type="evidence" value="ECO:0007669"/>
    <property type="project" value="InterPro"/>
</dbReference>
<gene>
    <name evidence="2" type="ORF">Tci_043351</name>
</gene>
<dbReference type="GO" id="GO:0004176">
    <property type="term" value="F:ATP-dependent peptidase activity"/>
    <property type="evidence" value="ECO:0007669"/>
    <property type="project" value="TreeGrafter"/>
</dbReference>
<accession>A0A6L2MBM1</accession>
<protein>
    <submittedName>
        <fullName evidence="2">ATPase, AAA-type, core, P-loop containing nucleoside triphosphate hydrolase</fullName>
    </submittedName>
</protein>
<proteinExistence type="predicted"/>
<dbReference type="AlphaFoldDB" id="A0A6L2MBM1"/>
<dbReference type="GO" id="GO:0005524">
    <property type="term" value="F:ATP binding"/>
    <property type="evidence" value="ECO:0007669"/>
    <property type="project" value="InterPro"/>
</dbReference>
<evidence type="ECO:0000313" key="2">
    <source>
        <dbReference type="EMBL" id="GEU71373.1"/>
    </source>
</evidence>
<sequence length="293" mass="32975">MHVVSFGTIEVCLARHFKVGFLGFVSLLHLISHKTEPINVSFNELLGVDDIIHEFQDIISILHGKSEHKNFRSKLPIGVFLYGPPGTGKCTLAHAMAREANVPFFCLSACYIRRGDTRLQLQTEMEKCNKDGIMVMVKAATDSPETLDSTFMSSCQIYKTFHVAKPDEDSRRKKANFCFKDHIKKEDKEAICNLVASQTSGLKWAHLENLVVESRVAAKYRRGGGHVTIDDVREAIRGYDNFITIMKMTELHNNPCDSLDLKSSLAIPFGLSNTPTMAYTWYAWNQLSVIEAI</sequence>
<dbReference type="PANTHER" id="PTHR23076">
    <property type="entry name" value="METALLOPROTEASE M41 FTSH"/>
    <property type="match status" value="1"/>
</dbReference>
<name>A0A6L2MBM1_TANCI</name>